<evidence type="ECO:0000313" key="1">
    <source>
        <dbReference type="EMBL" id="CAD8718379.1"/>
    </source>
</evidence>
<gene>
    <name evidence="1" type="ORF">MANT1106_LOCUS18271</name>
</gene>
<dbReference type="EMBL" id="HBFC01030800">
    <property type="protein sequence ID" value="CAD8718379.1"/>
    <property type="molecule type" value="Transcribed_RNA"/>
</dbReference>
<proteinExistence type="predicted"/>
<accession>A0A7S0XDZ0</accession>
<protein>
    <submittedName>
        <fullName evidence="1">Uncharacterized protein</fullName>
    </submittedName>
</protein>
<reference evidence="1" key="1">
    <citation type="submission" date="2021-01" db="EMBL/GenBank/DDBJ databases">
        <authorList>
            <person name="Corre E."/>
            <person name="Pelletier E."/>
            <person name="Niang G."/>
            <person name="Scheremetjew M."/>
            <person name="Finn R."/>
            <person name="Kale V."/>
            <person name="Holt S."/>
            <person name="Cochrane G."/>
            <person name="Meng A."/>
            <person name="Brown T."/>
            <person name="Cohen L."/>
        </authorList>
    </citation>
    <scope>NUCLEOTIDE SEQUENCE</scope>
    <source>
        <strain evidence="1">SL-175</strain>
    </source>
</reference>
<sequence length="443" mass="50703">MSNNFGLTYTKVTKVVVTQTEEAISKRPPWDIYASVFAPRIKEADCRAFYDCSKSEKRMFTKDWARLLCKSKFRAMIVKEDADSGRETAEETIAALGAVMSDSYGMLYEAFCYFAALGNGGDFSLQLNEYSNLMDDCGIPLPESEFCKRSDLDTIFIATNYKEDRNTVEAKLNDDNSLIRFEYIEALVRIAVARFTRTVPGFPKDVCLATNKLITEVIQPNMPPEACVDSNVFLRNRLYFEEMDVLYEGHLKVLKAIYSRYRTRRSRGGGQRNKQIKMEDWMRMLDDAGFIDDQFALRYAKMCFVWGRMHVFDELKSIDRLESLTFVDFLEALGRAADMKHLPSAEQLEECGYSNAIEYLDQLALDGGSVFIPHRESDGFLKEHVRPLHARAAIFLDTLFRRLDRGRGFVLAPGELPPVYSEDGLYRKLAKMDKDLDLGITNT</sequence>
<name>A0A7S0XDZ0_9CHLO</name>
<dbReference type="AlphaFoldDB" id="A0A7S0XDZ0"/>
<organism evidence="1">
    <name type="scientific">Mantoniella antarctica</name>
    <dbReference type="NCBI Taxonomy" id="81844"/>
    <lineage>
        <taxon>Eukaryota</taxon>
        <taxon>Viridiplantae</taxon>
        <taxon>Chlorophyta</taxon>
        <taxon>Mamiellophyceae</taxon>
        <taxon>Mamiellales</taxon>
        <taxon>Mamiellaceae</taxon>
        <taxon>Mantoniella</taxon>
    </lineage>
</organism>